<reference evidence="4 5" key="1">
    <citation type="journal article" date="2021" name="Commun. Biol.">
        <title>The genome of Shorea leprosula (Dipterocarpaceae) highlights the ecological relevance of drought in aseasonal tropical rainforests.</title>
        <authorList>
            <person name="Ng K.K.S."/>
            <person name="Kobayashi M.J."/>
            <person name="Fawcett J.A."/>
            <person name="Hatakeyama M."/>
            <person name="Paape T."/>
            <person name="Ng C.H."/>
            <person name="Ang C.C."/>
            <person name="Tnah L.H."/>
            <person name="Lee C.T."/>
            <person name="Nishiyama T."/>
            <person name="Sese J."/>
            <person name="O'Brien M.J."/>
            <person name="Copetti D."/>
            <person name="Mohd Noor M.I."/>
            <person name="Ong R.C."/>
            <person name="Putra M."/>
            <person name="Sireger I.Z."/>
            <person name="Indrioko S."/>
            <person name="Kosugi Y."/>
            <person name="Izuno A."/>
            <person name="Isagi Y."/>
            <person name="Lee S.L."/>
            <person name="Shimizu K.K."/>
        </authorList>
    </citation>
    <scope>NUCLEOTIDE SEQUENCE [LARGE SCALE GENOMIC DNA]</scope>
    <source>
        <strain evidence="4">214</strain>
    </source>
</reference>
<feature type="domain" description="DC1" evidence="3">
    <location>
        <begin position="183"/>
        <end position="217"/>
    </location>
</feature>
<keyword evidence="1" id="KW-0677">Repeat</keyword>
<evidence type="ECO:0000256" key="1">
    <source>
        <dbReference type="ARBA" id="ARBA00022737"/>
    </source>
</evidence>
<dbReference type="AlphaFoldDB" id="A0AAV5KF25"/>
<feature type="domain" description="DC1" evidence="3">
    <location>
        <begin position="117"/>
        <end position="161"/>
    </location>
</feature>
<gene>
    <name evidence="4" type="ORF">SLEP1_g32957</name>
</gene>
<feature type="transmembrane region" description="Helical" evidence="2">
    <location>
        <begin position="290"/>
        <end position="315"/>
    </location>
</feature>
<evidence type="ECO:0000313" key="5">
    <source>
        <dbReference type="Proteomes" id="UP001054252"/>
    </source>
</evidence>
<evidence type="ECO:0000259" key="3">
    <source>
        <dbReference type="Pfam" id="PF03107"/>
    </source>
</evidence>
<evidence type="ECO:0000256" key="2">
    <source>
        <dbReference type="SAM" id="Phobius"/>
    </source>
</evidence>
<dbReference type="SUPFAM" id="SSF57889">
    <property type="entry name" value="Cysteine-rich domain"/>
    <property type="match status" value="1"/>
</dbReference>
<keyword evidence="2" id="KW-1133">Transmembrane helix</keyword>
<organism evidence="4 5">
    <name type="scientific">Rubroshorea leprosula</name>
    <dbReference type="NCBI Taxonomy" id="152421"/>
    <lineage>
        <taxon>Eukaryota</taxon>
        <taxon>Viridiplantae</taxon>
        <taxon>Streptophyta</taxon>
        <taxon>Embryophyta</taxon>
        <taxon>Tracheophyta</taxon>
        <taxon>Spermatophyta</taxon>
        <taxon>Magnoliopsida</taxon>
        <taxon>eudicotyledons</taxon>
        <taxon>Gunneridae</taxon>
        <taxon>Pentapetalae</taxon>
        <taxon>rosids</taxon>
        <taxon>malvids</taxon>
        <taxon>Malvales</taxon>
        <taxon>Dipterocarpaceae</taxon>
        <taxon>Rubroshorea</taxon>
    </lineage>
</organism>
<proteinExistence type="predicted"/>
<accession>A0AAV5KF25</accession>
<dbReference type="PANTHER" id="PTHR46477">
    <property type="entry name" value="CYSTEINE/HISTIDINE-RICH C1 DOMAIN FAMILY PROTEIN"/>
    <property type="match status" value="1"/>
</dbReference>
<dbReference type="InterPro" id="IPR004146">
    <property type="entry name" value="DC1"/>
</dbReference>
<keyword evidence="2" id="KW-0812">Transmembrane</keyword>
<dbReference type="Proteomes" id="UP001054252">
    <property type="component" value="Unassembled WGS sequence"/>
</dbReference>
<evidence type="ECO:0000313" key="4">
    <source>
        <dbReference type="EMBL" id="GKV23199.1"/>
    </source>
</evidence>
<dbReference type="InterPro" id="IPR046349">
    <property type="entry name" value="C1-like_sf"/>
</dbReference>
<sequence length="317" mass="35405">MKRKMVSASCHKCGRKGKCWSYRSACKKYNLHVECVLEMSVENWHEYFGRGNGSSWELETRIPSLNNTALQTHHQKGKWKKVKKWCKLARVAVQIVISTVLGDPTSLFAGVIGSLSSHPQHKLKFEYSEFPLKCDGCKEVGIGSSYRCAAFCDFDLHMHCAIPSPSICHAFYSKCSFKFLPLPPGDMARYCNACEKDVTGFVYHCEGCGFDLHPCCAKLPMVLDDGEGGAGVACVREMLVENWHELYFERGNGSSRKLETRIPSLKNTLQTPHQMGKGKKVKKFCKMVRLALQFVISVVLGDPTVFIAGVIGSLMST</sequence>
<name>A0AAV5KF25_9ROSI</name>
<comment type="caution">
    <text evidence="4">The sequence shown here is derived from an EMBL/GenBank/DDBJ whole genome shotgun (WGS) entry which is preliminary data.</text>
</comment>
<keyword evidence="2" id="KW-0472">Membrane</keyword>
<protein>
    <recommendedName>
        <fullName evidence="3">DC1 domain-containing protein</fullName>
    </recommendedName>
</protein>
<keyword evidence="5" id="KW-1185">Reference proteome</keyword>
<dbReference type="EMBL" id="BPVZ01000062">
    <property type="protein sequence ID" value="GKV23199.1"/>
    <property type="molecule type" value="Genomic_DNA"/>
</dbReference>
<dbReference type="Pfam" id="PF03107">
    <property type="entry name" value="C1_2"/>
    <property type="match status" value="2"/>
</dbReference>
<dbReference type="PANTHER" id="PTHR46477:SF3">
    <property type="entry name" value="CYSTEINE_HISTIDINE-RICH C1 DOMAIN FAMILY PROTEIN"/>
    <property type="match status" value="1"/>
</dbReference>